<dbReference type="Pfam" id="PF16197">
    <property type="entry name" value="KAsynt_C_assoc"/>
    <property type="match status" value="2"/>
</dbReference>
<sequence>MATQDHPLLSRRRRAAAGAATRDASVAATPVAVIGLACRLPQAPDPAAFWRLLRGGASAIATIPADRQASRPWPGGFLDDVASFDAEFFGISPREAVAMDPQQRLMLELTWEALEDAGIRPPSVAGSPTGVFVGAIWDDYAAVLRRSGVTASNRHVMTGVHRGIIANRVSYSYDLNGPSLSIDTGQSSSLVAVHAACESLRRGECSLALAAGVNLILAEDSMELTAQLGALSPDGRCYTFDARANGFVRGEGGGAVLLKPLTAALRDGDPVHCVILGSAVNNDGSTDGLTAPSAAGQENVLRQAYRAAGVAPADVQYVELHGTGTPVGDPVEAAALGAVTGTGRAGGRPLPVGSVKTNIGHLEAAGGIAGLIKTVLSMRHGELPPSLNFSEPNPRIPLQSLGLRVHDRLAPWPRPDRPLLAGVSSFGMGGTNCHVVLGQAPAPPPGDRPDGVGTARQSTADIPWPLSGPSPEALAAQAGRLRRHLGAHPDADHADIGYSLGVTRCAFAHRAVVFGRNTEERLARLAALERGADVAGSVGGRVAEGGLALLFGGHAAQRETTGRGLYAAHPRFAGAFDEVWSLLGPAPFAQAAAFAIDVALYRLAESWGVAADFVLGHATGEVAALHAARVLSLPDACALVLARSRLIAAPRADAAIEELRAVVSRLSFAEPAIPVVSGLTGRLAAAEQFVDPAYWIEQGRRPGRLQSGLRLLCDCDVATFLELGPDARLTTLANEWLAGREAPGRPDPVALAALPDGRSETAAFAEAMARVYAHGTELDWEQVFAGRGARRVGLPTYAFQRRRHWPDTAPSPAPALVESSFVESSFVESSFVQRLAGLGAADRDQALTETVRAQAALVLGHADPAAIDPGLTFKQLGFDSVGGTELSQRLGRATGLPLRSSLVFDYPTPNDVVAHLRELMLGRRTAAPDRRIAGGDEPVAIVGMACRYPGGVDSPEGLWDLVAGGVDAVGEFPSNRGREWDECGHVRAGGFLHDADQFDAGFFGVSPREALAMDPQQRLLLETAWQALERSGIAPATLRGTPTAVYVGATAQDYGPRMHEAADDLDGHRLTGTTPSVMAGRLAYTFGFEGPALTVDTACSSSLVAMHLAGQALRQGECTLALAGGVTVMATPGMFVEFSRQRGLAGDGRCKAFAASADGTGWAEGVGVVVLERLSDARRLGHRVLAVVRGSAVNQDGASNGLTAPNGPAQERVIRQALANARLSPAEVDVVEAHGTGTTLGDPIEANALLSTYGQDRSGGAPLWLGSIKSNIGHTQAAAGVAGVIKMVMAMRWGRLPATLHVDAPSPHVDWSAGAVRLLTEARRWPRVDRPRRAGISSFGISGTNAHLILEQAPEHSGVASSAGVWVLSAKSPEALRAQARVLAEHLAANPELTPAAVESSLIRTRSVLEHRAAVVGRDRDRLLDGVTALADGVPDPDVLIGAAANPTAPVLVFPGQGSQWAGMGARLLRSSSPFAARIAECEQALTPYVDWSLTEVLRGDGARLSRVDVVQPALWAVMVALAAEWIGHGVVPAAVVGHSQGEIAAACVAGALTLDDAAKVVALRSKALRRLSGHGAMASLLVGEAAAVRLTGQAPDVAIAAVNSPAATVISGPPEQVAAVVNAAQDNGIRARLIDVDYASHGPQVDQVTAELTAALAGIAPTAATVPFYSSVTGRRIDTTGLDTGYWVTNLRRPVRFAGAVTALLSDGHRAFVESSPNPVLLAAIEECAEEAGVPAAALPTLRRDEGGPEELTRALARAFTAGIDVDWTGLPPAGPPPQVIGLPAATFQRRRYWLTGRPEAADPAALGLRSTGHPVLGAGIEPAEGDGITLTGRVTPRRPPWLTDHLIAGTLLVPGAAQLEWALRAADEVGCGAVEELILHTPLVVPEPGGVRIQVVVGAAADDDRRPVGVYSRAGAGWSRHATGMLGPSSEPDRPPPDTWPPTGAEPVDLSGFYADAVAAGYGYGPAFQGLRTMWRMGSDIFAEIELPESAGDHDRYGVHPALLDAALHPLLAGRFTDAAVWLPFAWNNVALRATGATSVRVRLLATGPEIDRPVRLTVTDPAGGPVVDAEVTLRRADKQRLRSATGQAGDTTAVALPRRPAASAGREQHEDWAHRLAGETAGERQRIVLDLVRGHSAAVLGHVGAAQVPPDSTYTDLGLGSVMAVDLRDRLVSATGLPLPVALIFGHPTPRGVADELLRRLGADGADRAPRGEPDGGAEVEVLDRLRSASAEQVLDFIDNELGAL</sequence>
<dbReference type="Proteomes" id="UP001058271">
    <property type="component" value="Chromosome"/>
</dbReference>
<dbReference type="PROSITE" id="PS50075">
    <property type="entry name" value="CARRIER"/>
    <property type="match status" value="2"/>
</dbReference>
<evidence type="ECO:0000313" key="11">
    <source>
        <dbReference type="Proteomes" id="UP001058271"/>
    </source>
</evidence>
<feature type="active site" description="Proton donor; for dehydratase activity" evidence="5">
    <location>
        <position position="2007"/>
    </location>
</feature>
<dbReference type="SUPFAM" id="SSF53901">
    <property type="entry name" value="Thiolase-like"/>
    <property type="match status" value="2"/>
</dbReference>
<feature type="domain" description="Carrier" evidence="7">
    <location>
        <begin position="845"/>
        <end position="920"/>
    </location>
</feature>
<evidence type="ECO:0000256" key="5">
    <source>
        <dbReference type="PROSITE-ProRule" id="PRU01363"/>
    </source>
</evidence>
<feature type="domain" description="Carrier" evidence="7">
    <location>
        <begin position="2129"/>
        <end position="2204"/>
    </location>
</feature>
<dbReference type="SMART" id="SM00825">
    <property type="entry name" value="PKS_KS"/>
    <property type="match status" value="2"/>
</dbReference>
<dbReference type="InterPro" id="IPR016036">
    <property type="entry name" value="Malonyl_transacylase_ACP-bd"/>
</dbReference>
<keyword evidence="3" id="KW-0808">Transferase</keyword>
<feature type="domain" description="Ketosynthase family 3 (KS3)" evidence="8">
    <location>
        <begin position="28"/>
        <end position="439"/>
    </location>
</feature>
<feature type="domain" description="Ketosynthase family 3 (KS3)" evidence="8">
    <location>
        <begin position="936"/>
        <end position="1352"/>
    </location>
</feature>
<dbReference type="InterPro" id="IPR050091">
    <property type="entry name" value="PKS_NRPS_Biosynth_Enz"/>
</dbReference>
<dbReference type="Gene3D" id="3.10.129.110">
    <property type="entry name" value="Polyketide synthase dehydratase"/>
    <property type="match status" value="1"/>
</dbReference>
<reference evidence="10" key="1">
    <citation type="submission" date="2021-04" db="EMBL/GenBank/DDBJ databases">
        <title>Biosynthetic gene clusters of Dactylosporangioum roseum.</title>
        <authorList>
            <person name="Hartkoorn R.C."/>
            <person name="Beaudoing E."/>
            <person name="Hot D."/>
            <person name="Moureu S."/>
        </authorList>
    </citation>
    <scope>NUCLEOTIDE SEQUENCE</scope>
    <source>
        <strain evidence="10">NRRL B-16295</strain>
    </source>
</reference>
<feature type="region of interest" description="Disordered" evidence="6">
    <location>
        <begin position="1923"/>
        <end position="1948"/>
    </location>
</feature>
<keyword evidence="2" id="KW-0597">Phosphoprotein</keyword>
<dbReference type="InterPro" id="IPR020841">
    <property type="entry name" value="PKS_Beta-ketoAc_synthase_dom"/>
</dbReference>
<dbReference type="GO" id="GO:0016746">
    <property type="term" value="F:acyltransferase activity"/>
    <property type="evidence" value="ECO:0007669"/>
    <property type="project" value="UniProtKB-KW"/>
</dbReference>
<dbReference type="InterPro" id="IPR018201">
    <property type="entry name" value="Ketoacyl_synth_AS"/>
</dbReference>
<dbReference type="PROSITE" id="PS00606">
    <property type="entry name" value="KS3_1"/>
    <property type="match status" value="1"/>
</dbReference>
<protein>
    <submittedName>
        <fullName evidence="10">Acyltransferase domain-containing protein</fullName>
    </submittedName>
</protein>
<keyword evidence="11" id="KW-1185">Reference proteome</keyword>
<dbReference type="PANTHER" id="PTHR43775">
    <property type="entry name" value="FATTY ACID SYNTHASE"/>
    <property type="match status" value="1"/>
</dbReference>
<feature type="domain" description="PKS/mFAS DH" evidence="9">
    <location>
        <begin position="1815"/>
        <end position="2090"/>
    </location>
</feature>
<dbReference type="Pfam" id="PF21089">
    <property type="entry name" value="PKS_DH_N"/>
    <property type="match status" value="1"/>
</dbReference>
<dbReference type="InterPro" id="IPR016035">
    <property type="entry name" value="Acyl_Trfase/lysoPLipase"/>
</dbReference>
<dbReference type="InterPro" id="IPR049900">
    <property type="entry name" value="PKS_mFAS_DH"/>
</dbReference>
<dbReference type="Gene3D" id="3.30.70.3290">
    <property type="match status" value="3"/>
</dbReference>
<dbReference type="InterPro" id="IPR014031">
    <property type="entry name" value="Ketoacyl_synth_C"/>
</dbReference>
<dbReference type="Pfam" id="PF02801">
    <property type="entry name" value="Ketoacyl-synt_C"/>
    <property type="match status" value="2"/>
</dbReference>
<dbReference type="SMART" id="SM01294">
    <property type="entry name" value="PKS_PP_betabranch"/>
    <property type="match status" value="1"/>
</dbReference>
<dbReference type="SUPFAM" id="SSF52151">
    <property type="entry name" value="FabD/lysophospholipase-like"/>
    <property type="match status" value="2"/>
</dbReference>
<evidence type="ECO:0000259" key="8">
    <source>
        <dbReference type="PROSITE" id="PS52004"/>
    </source>
</evidence>
<evidence type="ECO:0000259" key="9">
    <source>
        <dbReference type="PROSITE" id="PS52019"/>
    </source>
</evidence>
<dbReference type="InterPro" id="IPR016039">
    <property type="entry name" value="Thiolase-like"/>
</dbReference>
<dbReference type="Gene3D" id="3.40.47.10">
    <property type="match status" value="2"/>
</dbReference>
<dbReference type="Gene3D" id="1.10.1200.10">
    <property type="entry name" value="ACP-like"/>
    <property type="match status" value="2"/>
</dbReference>
<dbReference type="InterPro" id="IPR020806">
    <property type="entry name" value="PKS_PP-bd"/>
</dbReference>
<evidence type="ECO:0000256" key="3">
    <source>
        <dbReference type="ARBA" id="ARBA00022679"/>
    </source>
</evidence>
<dbReference type="Pfam" id="PF00109">
    <property type="entry name" value="ketoacyl-synt"/>
    <property type="match status" value="2"/>
</dbReference>
<keyword evidence="4 10" id="KW-0012">Acyltransferase</keyword>
<dbReference type="InterPro" id="IPR042104">
    <property type="entry name" value="PKS_dehydratase_sf"/>
</dbReference>
<dbReference type="SMART" id="SM00827">
    <property type="entry name" value="PKS_AT"/>
    <property type="match status" value="2"/>
</dbReference>
<feature type="active site" description="Proton acceptor; for dehydratase activity" evidence="5">
    <location>
        <position position="1847"/>
    </location>
</feature>
<dbReference type="PROSITE" id="PS52004">
    <property type="entry name" value="KS3_2"/>
    <property type="match status" value="2"/>
</dbReference>
<evidence type="ECO:0000256" key="2">
    <source>
        <dbReference type="ARBA" id="ARBA00022553"/>
    </source>
</evidence>
<dbReference type="SUPFAM" id="SSF55048">
    <property type="entry name" value="Probable ACP-binding domain of malonyl-CoA ACP transacylase"/>
    <property type="match status" value="1"/>
</dbReference>
<dbReference type="InterPro" id="IPR049552">
    <property type="entry name" value="PKS_DH_N"/>
</dbReference>
<feature type="region of interest" description="N-terminal hotdog fold" evidence="5">
    <location>
        <begin position="1815"/>
        <end position="1935"/>
    </location>
</feature>
<feature type="region of interest" description="C-terminal hotdog fold" evidence="5">
    <location>
        <begin position="1947"/>
        <end position="2090"/>
    </location>
</feature>
<dbReference type="InterPro" id="IPR049551">
    <property type="entry name" value="PKS_DH_C"/>
</dbReference>
<evidence type="ECO:0000313" key="10">
    <source>
        <dbReference type="EMBL" id="UWZ39297.1"/>
    </source>
</evidence>
<dbReference type="InterPro" id="IPR020807">
    <property type="entry name" value="PKS_DH"/>
</dbReference>
<dbReference type="PROSITE" id="PS00012">
    <property type="entry name" value="PHOSPHOPANTETHEINE"/>
    <property type="match status" value="1"/>
</dbReference>
<dbReference type="InterPro" id="IPR014030">
    <property type="entry name" value="Ketoacyl_synth_N"/>
</dbReference>
<dbReference type="InterPro" id="IPR001227">
    <property type="entry name" value="Ac_transferase_dom_sf"/>
</dbReference>
<dbReference type="Gene3D" id="3.40.366.10">
    <property type="entry name" value="Malonyl-Coenzyme A Acyl Carrier Protein, domain 2"/>
    <property type="match status" value="4"/>
</dbReference>
<dbReference type="Pfam" id="PF14765">
    <property type="entry name" value="PS-DH"/>
    <property type="match status" value="1"/>
</dbReference>
<dbReference type="PANTHER" id="PTHR43775:SF51">
    <property type="entry name" value="INACTIVE PHENOLPHTHIOCEROL SYNTHESIS POLYKETIDE SYNTHASE TYPE I PKS1-RELATED"/>
    <property type="match status" value="1"/>
</dbReference>
<dbReference type="PROSITE" id="PS52019">
    <property type="entry name" value="PKS_MFAS_DH"/>
    <property type="match status" value="1"/>
</dbReference>
<proteinExistence type="predicted"/>
<dbReference type="InterPro" id="IPR032821">
    <property type="entry name" value="PKS_assoc"/>
</dbReference>
<dbReference type="InterPro" id="IPR009081">
    <property type="entry name" value="PP-bd_ACP"/>
</dbReference>
<keyword evidence="1" id="KW-0596">Phosphopantetheine</keyword>
<dbReference type="Pfam" id="PF00698">
    <property type="entry name" value="Acyl_transf_1"/>
    <property type="match status" value="2"/>
</dbReference>
<dbReference type="CDD" id="cd00833">
    <property type="entry name" value="PKS"/>
    <property type="match status" value="2"/>
</dbReference>
<dbReference type="Pfam" id="PF00550">
    <property type="entry name" value="PP-binding"/>
    <property type="match status" value="2"/>
</dbReference>
<accession>A0ABY5ZEW2</accession>
<dbReference type="SUPFAM" id="SSF47336">
    <property type="entry name" value="ACP-like"/>
    <property type="match status" value="2"/>
</dbReference>
<dbReference type="InterPro" id="IPR014043">
    <property type="entry name" value="Acyl_transferase_dom"/>
</dbReference>
<organism evidence="10 11">
    <name type="scientific">Dactylosporangium roseum</name>
    <dbReference type="NCBI Taxonomy" id="47989"/>
    <lineage>
        <taxon>Bacteria</taxon>
        <taxon>Bacillati</taxon>
        <taxon>Actinomycetota</taxon>
        <taxon>Actinomycetes</taxon>
        <taxon>Micromonosporales</taxon>
        <taxon>Micromonosporaceae</taxon>
        <taxon>Dactylosporangium</taxon>
    </lineage>
</organism>
<dbReference type="InterPro" id="IPR006162">
    <property type="entry name" value="Ppantetheine_attach_site"/>
</dbReference>
<name>A0ABY5ZEW2_9ACTN</name>
<evidence type="ECO:0000256" key="1">
    <source>
        <dbReference type="ARBA" id="ARBA00022450"/>
    </source>
</evidence>
<dbReference type="InterPro" id="IPR036736">
    <property type="entry name" value="ACP-like_sf"/>
</dbReference>
<dbReference type="SMART" id="SM00823">
    <property type="entry name" value="PKS_PP"/>
    <property type="match status" value="2"/>
</dbReference>
<evidence type="ECO:0000256" key="4">
    <source>
        <dbReference type="ARBA" id="ARBA00023315"/>
    </source>
</evidence>
<evidence type="ECO:0000259" key="7">
    <source>
        <dbReference type="PROSITE" id="PS50075"/>
    </source>
</evidence>
<gene>
    <name evidence="10" type="ORF">Drose_14285</name>
</gene>
<dbReference type="EMBL" id="CP073721">
    <property type="protein sequence ID" value="UWZ39297.1"/>
    <property type="molecule type" value="Genomic_DNA"/>
</dbReference>
<dbReference type="SMART" id="SM00826">
    <property type="entry name" value="PKS_DH"/>
    <property type="match status" value="1"/>
</dbReference>
<evidence type="ECO:0000256" key="6">
    <source>
        <dbReference type="SAM" id="MobiDB-lite"/>
    </source>
</evidence>